<dbReference type="PANTHER" id="PTHR42781:SF4">
    <property type="entry name" value="SPERMIDINE_PUTRESCINE IMPORT ATP-BINDING PROTEIN POTA"/>
    <property type="match status" value="1"/>
</dbReference>
<dbReference type="InterPro" id="IPR027417">
    <property type="entry name" value="P-loop_NTPase"/>
</dbReference>
<evidence type="ECO:0000256" key="1">
    <source>
        <dbReference type="ARBA" id="ARBA00022448"/>
    </source>
</evidence>
<dbReference type="InterPro" id="IPR005116">
    <property type="entry name" value="Transp-assoc_OB_typ1"/>
</dbReference>
<dbReference type="GO" id="GO:0015689">
    <property type="term" value="P:molybdate ion transport"/>
    <property type="evidence" value="ECO:0007669"/>
    <property type="project" value="InterPro"/>
</dbReference>
<feature type="domain" description="Mop" evidence="6">
    <location>
        <begin position="258"/>
        <end position="322"/>
    </location>
</feature>
<evidence type="ECO:0000256" key="2">
    <source>
        <dbReference type="ARBA" id="ARBA00022505"/>
    </source>
</evidence>
<dbReference type="Gene3D" id="3.40.50.300">
    <property type="entry name" value="P-loop containing nucleotide triphosphate hydrolases"/>
    <property type="match status" value="1"/>
</dbReference>
<evidence type="ECO:0000256" key="4">
    <source>
        <dbReference type="ARBA" id="ARBA00022840"/>
    </source>
</evidence>
<dbReference type="Gene3D" id="2.40.50.100">
    <property type="match status" value="1"/>
</dbReference>
<dbReference type="InterPro" id="IPR003593">
    <property type="entry name" value="AAA+_ATPase"/>
</dbReference>
<keyword evidence="3" id="KW-0547">Nucleotide-binding</keyword>
<dbReference type="InterPro" id="IPR050093">
    <property type="entry name" value="ABC_SmlMolc_Importer"/>
</dbReference>
<accession>A0A2P2BZI2</accession>
<dbReference type="InterPro" id="IPR004606">
    <property type="entry name" value="Mop_domain"/>
</dbReference>
<keyword evidence="1" id="KW-0813">Transport</keyword>
<sequence length="327" mass="34523">MTLEISLRVDQRVQVDLSARAGETIAVIGPNGAGKSSLVRALAGLVPATGHATLDGVDLLALPARERNIGLVFQNQLLFPHLSALANVAFGPRARGVPRQEAEARALGWLERFGIADLARRKPGQLSGGQAQRVSIARALATEPRLLLLDEPMAGLDVKVATALRIELAQHLASYDGVSLLITHDAIDALTIADRVLVLDEGAVAQFGTPAEVAQRPRTEHVARLVGLNVVSTGPTAEGAELMAFTPEAVNVSLDEPVGSPRLRWHGTVADIAPHGAAIRVLVHADPDLIADVTPEAATELALGPGRSVWLSVKATAVRRYRSTPEI</sequence>
<dbReference type="InterPro" id="IPR003439">
    <property type="entry name" value="ABC_transporter-like_ATP-bd"/>
</dbReference>
<gene>
    <name evidence="7" type="primary">modC</name>
    <name evidence="7" type="ORF">NOCA2230107</name>
</gene>
<evidence type="ECO:0000313" key="7">
    <source>
        <dbReference type="EMBL" id="CUR55187.1"/>
    </source>
</evidence>
<dbReference type="SUPFAM" id="SSF50331">
    <property type="entry name" value="MOP-like"/>
    <property type="match status" value="1"/>
</dbReference>
<dbReference type="AlphaFoldDB" id="A0A2P2BZI2"/>
<proteinExistence type="predicted"/>
<dbReference type="Pfam" id="PF00005">
    <property type="entry name" value="ABC_tran"/>
    <property type="match status" value="1"/>
</dbReference>
<dbReference type="SMART" id="SM00382">
    <property type="entry name" value="AAA"/>
    <property type="match status" value="1"/>
</dbReference>
<organism evidence="7">
    <name type="scientific">metagenome</name>
    <dbReference type="NCBI Taxonomy" id="256318"/>
    <lineage>
        <taxon>unclassified sequences</taxon>
        <taxon>metagenomes</taxon>
    </lineage>
</organism>
<evidence type="ECO:0000259" key="6">
    <source>
        <dbReference type="PROSITE" id="PS51866"/>
    </source>
</evidence>
<keyword evidence="4 7" id="KW-0067">ATP-binding</keyword>
<dbReference type="EMBL" id="CZKA01000016">
    <property type="protein sequence ID" value="CUR55187.1"/>
    <property type="molecule type" value="Genomic_DNA"/>
</dbReference>
<evidence type="ECO:0000259" key="5">
    <source>
        <dbReference type="PROSITE" id="PS50893"/>
    </source>
</evidence>
<keyword evidence="2" id="KW-0500">Molybdenum</keyword>
<dbReference type="PROSITE" id="PS50893">
    <property type="entry name" value="ABC_TRANSPORTER_2"/>
    <property type="match status" value="1"/>
</dbReference>
<evidence type="ECO:0000256" key="3">
    <source>
        <dbReference type="ARBA" id="ARBA00022741"/>
    </source>
</evidence>
<dbReference type="EC" id="3.6.3.29" evidence="7"/>
<keyword evidence="7" id="KW-0378">Hydrolase</keyword>
<dbReference type="Pfam" id="PF03459">
    <property type="entry name" value="TOBE"/>
    <property type="match status" value="1"/>
</dbReference>
<name>A0A2P2BZI2_9ZZZZ</name>
<dbReference type="InterPro" id="IPR017871">
    <property type="entry name" value="ABC_transporter-like_CS"/>
</dbReference>
<dbReference type="PANTHER" id="PTHR42781">
    <property type="entry name" value="SPERMIDINE/PUTRESCINE IMPORT ATP-BINDING PROTEIN POTA"/>
    <property type="match status" value="1"/>
</dbReference>
<dbReference type="GO" id="GO:0005524">
    <property type="term" value="F:ATP binding"/>
    <property type="evidence" value="ECO:0007669"/>
    <property type="project" value="UniProtKB-KW"/>
</dbReference>
<dbReference type="InterPro" id="IPR008995">
    <property type="entry name" value="Mo/tungstate-bd_C_term_dom"/>
</dbReference>
<dbReference type="GO" id="GO:0016887">
    <property type="term" value="F:ATP hydrolysis activity"/>
    <property type="evidence" value="ECO:0007669"/>
    <property type="project" value="InterPro"/>
</dbReference>
<reference evidence="7" key="1">
    <citation type="submission" date="2015-08" db="EMBL/GenBank/DDBJ databases">
        <authorList>
            <person name="Babu N.S."/>
            <person name="Beckwith C.J."/>
            <person name="Beseler K.G."/>
            <person name="Brison A."/>
            <person name="Carone J.V."/>
            <person name="Caskin T.P."/>
            <person name="Diamond M."/>
            <person name="Durham M.E."/>
            <person name="Foxe J.M."/>
            <person name="Go M."/>
            <person name="Henderson B.A."/>
            <person name="Jones I.B."/>
            <person name="McGettigan J.A."/>
            <person name="Micheletti S.J."/>
            <person name="Nasrallah M.E."/>
            <person name="Ortiz D."/>
            <person name="Piller C.R."/>
            <person name="Privatt S.R."/>
            <person name="Schneider S.L."/>
            <person name="Sharp S."/>
            <person name="Smith T.C."/>
            <person name="Stanton J.D."/>
            <person name="Ullery H.E."/>
            <person name="Wilson R.J."/>
            <person name="Serrano M.G."/>
            <person name="Buck G."/>
            <person name="Lee V."/>
            <person name="Wang Y."/>
            <person name="Carvalho R."/>
            <person name="Voegtly L."/>
            <person name="Shi R."/>
            <person name="Duckworth R."/>
            <person name="Johnson A."/>
            <person name="Loviza R."/>
            <person name="Walstead R."/>
            <person name="Shah Z."/>
            <person name="Kiflezghi M."/>
            <person name="Wade K."/>
            <person name="Ball S.L."/>
            <person name="Bradley K.W."/>
            <person name="Asai D.J."/>
            <person name="Bowman C.A."/>
            <person name="Russell D.A."/>
            <person name="Pope W.H."/>
            <person name="Jacobs-Sera D."/>
            <person name="Hendrix R.W."/>
            <person name="Hatfull G.F."/>
        </authorList>
    </citation>
    <scope>NUCLEOTIDE SEQUENCE</scope>
</reference>
<protein>
    <submittedName>
        <fullName evidence="7">Molybdenum import ATP-binding protein modC</fullName>
        <ecNumber evidence="7">3.6.3.29</ecNumber>
    </submittedName>
</protein>
<dbReference type="PROSITE" id="PS00211">
    <property type="entry name" value="ABC_TRANSPORTER_1"/>
    <property type="match status" value="1"/>
</dbReference>
<dbReference type="SUPFAM" id="SSF52540">
    <property type="entry name" value="P-loop containing nucleoside triphosphate hydrolases"/>
    <property type="match status" value="1"/>
</dbReference>
<feature type="domain" description="ABC transporter" evidence="5">
    <location>
        <begin position="1"/>
        <end position="226"/>
    </location>
</feature>
<dbReference type="PROSITE" id="PS51866">
    <property type="entry name" value="MOP"/>
    <property type="match status" value="1"/>
</dbReference>